<evidence type="ECO:0000256" key="5">
    <source>
        <dbReference type="ARBA" id="ARBA00042266"/>
    </source>
</evidence>
<dbReference type="EMBL" id="JARBDR010000440">
    <property type="protein sequence ID" value="KAJ8312958.1"/>
    <property type="molecule type" value="Genomic_DNA"/>
</dbReference>
<evidence type="ECO:0000256" key="2">
    <source>
        <dbReference type="ARBA" id="ARBA00022679"/>
    </source>
</evidence>
<dbReference type="SUPFAM" id="SSF53335">
    <property type="entry name" value="S-adenosyl-L-methionine-dependent methyltransferases"/>
    <property type="match status" value="1"/>
</dbReference>
<protein>
    <recommendedName>
        <fullName evidence="5">ETFB lysine methyltransferase</fullName>
    </recommendedName>
    <alternativeName>
        <fullName evidence="4">Protein N-lysine methyltransferase METTL20</fullName>
    </alternativeName>
</protein>
<evidence type="ECO:0000313" key="6">
    <source>
        <dbReference type="EMBL" id="KAJ8312958.1"/>
    </source>
</evidence>
<keyword evidence="1" id="KW-0489">Methyltransferase</keyword>
<dbReference type="CDD" id="cd02440">
    <property type="entry name" value="AdoMet_MTases"/>
    <property type="match status" value="1"/>
</dbReference>
<dbReference type="InterPro" id="IPR029063">
    <property type="entry name" value="SAM-dependent_MTases_sf"/>
</dbReference>
<evidence type="ECO:0000256" key="3">
    <source>
        <dbReference type="ARBA" id="ARBA00037932"/>
    </source>
</evidence>
<sequence>MMVSFLGRLLRKTFLQNGCLKGTFLKQSSCTNSNERAKLTKLIKGNTEITQDHMTPEIALHLITPKCKLWHEKGEDSPFVDPFWAFYWPGGQVLSRFILDNKNLFANKTVVDIGSGCGASAISAKMAGAAHVLANDIDKVALVAVQINSELNTTSVEVSASNLIGSYNSQWDVVLLGDMFYDPEFADNISGWIKVLIPSGITLYVGDPGRLSFMNHPLKSSLKLCAEYQLPDRCKLENNGLSSGYVWSCYY</sequence>
<evidence type="ECO:0000313" key="7">
    <source>
        <dbReference type="Proteomes" id="UP001217089"/>
    </source>
</evidence>
<dbReference type="InterPro" id="IPR050078">
    <property type="entry name" value="Ribosomal_L11_MeTrfase_PrmA"/>
</dbReference>
<keyword evidence="7" id="KW-1185">Reference proteome</keyword>
<keyword evidence="2" id="KW-0808">Transferase</keyword>
<organism evidence="6 7">
    <name type="scientific">Tegillarca granosa</name>
    <name type="common">Malaysian cockle</name>
    <name type="synonym">Anadara granosa</name>
    <dbReference type="NCBI Taxonomy" id="220873"/>
    <lineage>
        <taxon>Eukaryota</taxon>
        <taxon>Metazoa</taxon>
        <taxon>Spiralia</taxon>
        <taxon>Lophotrochozoa</taxon>
        <taxon>Mollusca</taxon>
        <taxon>Bivalvia</taxon>
        <taxon>Autobranchia</taxon>
        <taxon>Pteriomorphia</taxon>
        <taxon>Arcoida</taxon>
        <taxon>Arcoidea</taxon>
        <taxon>Arcidae</taxon>
        <taxon>Tegillarca</taxon>
    </lineage>
</organism>
<dbReference type="PANTHER" id="PTHR43648">
    <property type="entry name" value="ELECTRON TRANSFER FLAVOPROTEIN BETA SUBUNIT LYSINE METHYLTRANSFERASE"/>
    <property type="match status" value="1"/>
</dbReference>
<reference evidence="6 7" key="1">
    <citation type="submission" date="2022-12" db="EMBL/GenBank/DDBJ databases">
        <title>Chromosome-level genome of Tegillarca granosa.</title>
        <authorList>
            <person name="Kim J."/>
        </authorList>
    </citation>
    <scope>NUCLEOTIDE SEQUENCE [LARGE SCALE GENOMIC DNA]</scope>
    <source>
        <strain evidence="6">Teg-2019</strain>
        <tissue evidence="6">Adductor muscle</tissue>
    </source>
</reference>
<comment type="caution">
    <text evidence="6">The sequence shown here is derived from an EMBL/GenBank/DDBJ whole genome shotgun (WGS) entry which is preliminary data.</text>
</comment>
<evidence type="ECO:0000256" key="4">
    <source>
        <dbReference type="ARBA" id="ARBA00041867"/>
    </source>
</evidence>
<comment type="similarity">
    <text evidence="3">Belongs to the methyltransferase superfamily. ETFBKMT family.</text>
</comment>
<gene>
    <name evidence="6" type="ORF">KUTeg_010331</name>
</gene>
<evidence type="ECO:0000256" key="1">
    <source>
        <dbReference type="ARBA" id="ARBA00022603"/>
    </source>
</evidence>
<name>A0ABQ9FBC5_TEGGR</name>
<dbReference type="Gene3D" id="3.40.50.150">
    <property type="entry name" value="Vaccinia Virus protein VP39"/>
    <property type="match status" value="1"/>
</dbReference>
<dbReference type="Pfam" id="PF06325">
    <property type="entry name" value="PrmA"/>
    <property type="match status" value="1"/>
</dbReference>
<dbReference type="Proteomes" id="UP001217089">
    <property type="component" value="Unassembled WGS sequence"/>
</dbReference>
<proteinExistence type="inferred from homology"/>
<dbReference type="PANTHER" id="PTHR43648:SF1">
    <property type="entry name" value="ELECTRON TRANSFER FLAVOPROTEIN BETA SUBUNIT LYSINE METHYLTRANSFERASE"/>
    <property type="match status" value="1"/>
</dbReference>
<accession>A0ABQ9FBC5</accession>